<accession>A0AAV1AFK3</accession>
<keyword evidence="2" id="KW-1185">Reference proteome</keyword>
<gene>
    <name evidence="1" type="ORF">VFH_IV055960</name>
</gene>
<dbReference type="Proteomes" id="UP001157006">
    <property type="component" value="Chromosome 4"/>
</dbReference>
<reference evidence="1 2" key="1">
    <citation type="submission" date="2023-01" db="EMBL/GenBank/DDBJ databases">
        <authorList>
            <person name="Kreplak J."/>
        </authorList>
    </citation>
    <scope>NUCLEOTIDE SEQUENCE [LARGE SCALE GENOMIC DNA]</scope>
</reference>
<organism evidence="1 2">
    <name type="scientific">Vicia faba</name>
    <name type="common">Broad bean</name>
    <name type="synonym">Faba vulgaris</name>
    <dbReference type="NCBI Taxonomy" id="3906"/>
    <lineage>
        <taxon>Eukaryota</taxon>
        <taxon>Viridiplantae</taxon>
        <taxon>Streptophyta</taxon>
        <taxon>Embryophyta</taxon>
        <taxon>Tracheophyta</taxon>
        <taxon>Spermatophyta</taxon>
        <taxon>Magnoliopsida</taxon>
        <taxon>eudicotyledons</taxon>
        <taxon>Gunneridae</taxon>
        <taxon>Pentapetalae</taxon>
        <taxon>rosids</taxon>
        <taxon>fabids</taxon>
        <taxon>Fabales</taxon>
        <taxon>Fabaceae</taxon>
        <taxon>Papilionoideae</taxon>
        <taxon>50 kb inversion clade</taxon>
        <taxon>NPAAA clade</taxon>
        <taxon>Hologalegina</taxon>
        <taxon>IRL clade</taxon>
        <taxon>Fabeae</taxon>
        <taxon>Vicia</taxon>
    </lineage>
</organism>
<evidence type="ECO:0000313" key="1">
    <source>
        <dbReference type="EMBL" id="CAI8607824.1"/>
    </source>
</evidence>
<sequence length="142" mass="16332">MMKAEGESNALELSGAEESTFFSFNHCLSTFHHRSSRHAEATVQPLFPHSSFLLLHDFTISSVLFQRLTIEPPSPFVIVYAPSISASTSPHLRFSVKVSPIRLLLFRNLMIMMKISGGIEESLRWNLKNRQQWHSRLFWTDL</sequence>
<name>A0AAV1AFK3_VICFA</name>
<dbReference type="EMBL" id="OX451739">
    <property type="protein sequence ID" value="CAI8607824.1"/>
    <property type="molecule type" value="Genomic_DNA"/>
</dbReference>
<dbReference type="AlphaFoldDB" id="A0AAV1AFK3"/>
<proteinExistence type="predicted"/>
<protein>
    <submittedName>
        <fullName evidence="1">Uncharacterized protein</fullName>
    </submittedName>
</protein>
<evidence type="ECO:0000313" key="2">
    <source>
        <dbReference type="Proteomes" id="UP001157006"/>
    </source>
</evidence>